<sequence length="57" mass="6380">MSREAATHSVRSAELNEQIRALWARAGGRLDEQQRAEYERLVTAWAAAVRGDVTEPV</sequence>
<evidence type="ECO:0000313" key="1">
    <source>
        <dbReference type="EMBL" id="SDJ40585.1"/>
    </source>
</evidence>
<dbReference type="Proteomes" id="UP000199155">
    <property type="component" value="Unassembled WGS sequence"/>
</dbReference>
<gene>
    <name evidence="1" type="ORF">SAMN05421806_101253</name>
</gene>
<organism evidence="1 2">
    <name type="scientific">Streptomyces indicus</name>
    <dbReference type="NCBI Taxonomy" id="417292"/>
    <lineage>
        <taxon>Bacteria</taxon>
        <taxon>Bacillati</taxon>
        <taxon>Actinomycetota</taxon>
        <taxon>Actinomycetes</taxon>
        <taxon>Kitasatosporales</taxon>
        <taxon>Streptomycetaceae</taxon>
        <taxon>Streptomyces</taxon>
    </lineage>
</organism>
<dbReference type="EMBL" id="FNFF01000001">
    <property type="protein sequence ID" value="SDJ40585.1"/>
    <property type="molecule type" value="Genomic_DNA"/>
</dbReference>
<proteinExistence type="predicted"/>
<keyword evidence="2" id="KW-1185">Reference proteome</keyword>
<dbReference type="STRING" id="417292.SAMN05421806_101253"/>
<accession>A0A1G8TI39</accession>
<dbReference type="RefSeq" id="WP_093606754.1">
    <property type="nucleotide sequence ID" value="NZ_FNFF01000001.1"/>
</dbReference>
<evidence type="ECO:0000313" key="2">
    <source>
        <dbReference type="Proteomes" id="UP000199155"/>
    </source>
</evidence>
<dbReference type="AlphaFoldDB" id="A0A1G8TI39"/>
<reference evidence="1 2" key="1">
    <citation type="submission" date="2016-10" db="EMBL/GenBank/DDBJ databases">
        <authorList>
            <person name="de Groot N.N."/>
        </authorList>
    </citation>
    <scope>NUCLEOTIDE SEQUENCE [LARGE SCALE GENOMIC DNA]</scope>
    <source>
        <strain evidence="1 2">CGMCC 4.5727</strain>
    </source>
</reference>
<protein>
    <submittedName>
        <fullName evidence="1">Uncharacterized protein</fullName>
    </submittedName>
</protein>
<name>A0A1G8TI39_9ACTN</name>